<proteinExistence type="predicted"/>
<gene>
    <name evidence="1" type="ORF">LUZ62_073109</name>
</gene>
<dbReference type="Proteomes" id="UP001140206">
    <property type="component" value="Chromosome 4"/>
</dbReference>
<evidence type="ECO:0000313" key="1">
    <source>
        <dbReference type="EMBL" id="KAJ4762734.1"/>
    </source>
</evidence>
<protein>
    <submittedName>
        <fullName evidence="1">RING finger protein</fullName>
    </submittedName>
</protein>
<sequence>MGRFNENEPKPIQTPYFVPYTYSGSHIARLSFLFIKSRIEFLSLGFPILRQMGHGAGTSPLEVVHTVIEMAEVARYAVEHCPHRHKASDVTHDNADVSEKVDKKKGGEIERIRLENLKLRRQLATNFVLIQELCKSPDFSNECPPDLYTQLQAAANSSNFLGRVESAHQESIIALNKMTEAVEVPIIVGEKEPSWWVWLPDISNLEEPSGIDNSSYVVVTQEEVIDGIANFVARCILEDPKSKELKPEEIQKAVTKALDDIKVRLKWKSVWEAGKIIYTLASWGIALYGLYSNRALVKAAAQGVGKTANVVLKAL</sequence>
<keyword evidence="2" id="KW-1185">Reference proteome</keyword>
<evidence type="ECO:0000313" key="2">
    <source>
        <dbReference type="Proteomes" id="UP001140206"/>
    </source>
</evidence>
<organism evidence="1 2">
    <name type="scientific">Rhynchospora pubera</name>
    <dbReference type="NCBI Taxonomy" id="906938"/>
    <lineage>
        <taxon>Eukaryota</taxon>
        <taxon>Viridiplantae</taxon>
        <taxon>Streptophyta</taxon>
        <taxon>Embryophyta</taxon>
        <taxon>Tracheophyta</taxon>
        <taxon>Spermatophyta</taxon>
        <taxon>Magnoliopsida</taxon>
        <taxon>Liliopsida</taxon>
        <taxon>Poales</taxon>
        <taxon>Cyperaceae</taxon>
        <taxon>Cyperoideae</taxon>
        <taxon>Rhynchosporeae</taxon>
        <taxon>Rhynchospora</taxon>
    </lineage>
</organism>
<reference evidence="1" key="1">
    <citation type="submission" date="2022-08" db="EMBL/GenBank/DDBJ databases">
        <authorList>
            <person name="Marques A."/>
        </authorList>
    </citation>
    <scope>NUCLEOTIDE SEQUENCE</scope>
    <source>
        <strain evidence="1">RhyPub2mFocal</strain>
        <tissue evidence="1">Leaves</tissue>
    </source>
</reference>
<dbReference type="AlphaFoldDB" id="A0AAV8D418"/>
<dbReference type="PANTHER" id="PTHR33874:SF4">
    <property type="entry name" value="EXPRESSED PROTEIN"/>
    <property type="match status" value="1"/>
</dbReference>
<accession>A0AAV8D418</accession>
<name>A0AAV8D418_9POAL</name>
<dbReference type="EMBL" id="JAMFTS010000004">
    <property type="protein sequence ID" value="KAJ4762734.1"/>
    <property type="molecule type" value="Genomic_DNA"/>
</dbReference>
<comment type="caution">
    <text evidence="1">The sequence shown here is derived from an EMBL/GenBank/DDBJ whole genome shotgun (WGS) entry which is preliminary data.</text>
</comment>
<dbReference type="PANTHER" id="PTHR33874">
    <property type="entry name" value="RING FINGER PROTEIN"/>
    <property type="match status" value="1"/>
</dbReference>